<reference evidence="1 2" key="1">
    <citation type="journal article" date="2019" name="Int. J. Syst. Evol. Microbiol.">
        <title>The Global Catalogue of Microorganisms (GCM) 10K type strain sequencing project: providing services to taxonomists for standard genome sequencing and annotation.</title>
        <authorList>
            <consortium name="The Broad Institute Genomics Platform"/>
            <consortium name="The Broad Institute Genome Sequencing Center for Infectious Disease"/>
            <person name="Wu L."/>
            <person name="Ma J."/>
        </authorList>
    </citation>
    <scope>NUCLEOTIDE SEQUENCE [LARGE SCALE GENOMIC DNA]</scope>
    <source>
        <strain evidence="1 2">JCM 16114</strain>
    </source>
</reference>
<protein>
    <submittedName>
        <fullName evidence="1">Uncharacterized protein</fullName>
    </submittedName>
</protein>
<accession>A0ABN3C829</accession>
<dbReference type="Pfam" id="PF22880">
    <property type="entry name" value="DUF7019"/>
    <property type="match status" value="1"/>
</dbReference>
<evidence type="ECO:0000313" key="2">
    <source>
        <dbReference type="Proteomes" id="UP001499843"/>
    </source>
</evidence>
<sequence>MLDLIYLSRSKLSSFKIQRRRRWWNRLRPSRGFTVAVLGVEIGVGESARPAERQVEEPEEVVEELKKAGRGPHSPGVPELRPGQWISFSGRFNMHIPGDGKFESVVFFLQSGESAEENGIPTRILLHGSAHNVLGGRPDFGDQGSRIASSGGLFEEVATDMRLQSMVADMRAIEEAGAEPGGSEFGLAHRSHDWFEAAAWFVVEGLEGRVSPATATWMSGLARVTAVCAPLRGRPGPRLLIASPLHVHYSDPRAP</sequence>
<proteinExistence type="predicted"/>
<dbReference type="InterPro" id="IPR054284">
    <property type="entry name" value="DUF7019"/>
</dbReference>
<dbReference type="RefSeq" id="WP_344471005.1">
    <property type="nucleotide sequence ID" value="NZ_BAAAQX010000002.1"/>
</dbReference>
<keyword evidence="2" id="KW-1185">Reference proteome</keyword>
<gene>
    <name evidence="1" type="ORF">GCM10009850_009550</name>
</gene>
<dbReference type="NCBIfam" id="NF040893">
    <property type="entry name" value="SAVMC3_10250"/>
    <property type="match status" value="1"/>
</dbReference>
<comment type="caution">
    <text evidence="1">The sequence shown here is derived from an EMBL/GenBank/DDBJ whole genome shotgun (WGS) entry which is preliminary data.</text>
</comment>
<name>A0ABN3C829_9ACTN</name>
<dbReference type="EMBL" id="BAAAQX010000002">
    <property type="protein sequence ID" value="GAA2205497.1"/>
    <property type="molecule type" value="Genomic_DNA"/>
</dbReference>
<dbReference type="Proteomes" id="UP001499843">
    <property type="component" value="Unassembled WGS sequence"/>
</dbReference>
<evidence type="ECO:0000313" key="1">
    <source>
        <dbReference type="EMBL" id="GAA2205497.1"/>
    </source>
</evidence>
<organism evidence="1 2">
    <name type="scientific">Nonomuraea monospora</name>
    <dbReference type="NCBI Taxonomy" id="568818"/>
    <lineage>
        <taxon>Bacteria</taxon>
        <taxon>Bacillati</taxon>
        <taxon>Actinomycetota</taxon>
        <taxon>Actinomycetes</taxon>
        <taxon>Streptosporangiales</taxon>
        <taxon>Streptosporangiaceae</taxon>
        <taxon>Nonomuraea</taxon>
    </lineage>
</organism>